<comment type="subcellular location">
    <subcellularLocation>
        <location evidence="1">Membrane</location>
        <topology evidence="1">Multi-pass membrane protein</topology>
    </subcellularLocation>
</comment>
<evidence type="ECO:0000256" key="5">
    <source>
        <dbReference type="ARBA" id="ARBA00022856"/>
    </source>
</evidence>
<keyword evidence="4 10" id="KW-0812">Transmembrane</keyword>
<organism evidence="11 12">
    <name type="scientific">Rhizodiscina lignyota</name>
    <dbReference type="NCBI Taxonomy" id="1504668"/>
    <lineage>
        <taxon>Eukaryota</taxon>
        <taxon>Fungi</taxon>
        <taxon>Dikarya</taxon>
        <taxon>Ascomycota</taxon>
        <taxon>Pezizomycotina</taxon>
        <taxon>Dothideomycetes</taxon>
        <taxon>Pleosporomycetidae</taxon>
        <taxon>Aulographales</taxon>
        <taxon>Rhizodiscinaceae</taxon>
        <taxon>Rhizodiscina</taxon>
    </lineage>
</organism>
<evidence type="ECO:0000256" key="9">
    <source>
        <dbReference type="SAM" id="MobiDB-lite"/>
    </source>
</evidence>
<dbReference type="InterPro" id="IPR004648">
    <property type="entry name" value="Oligpept_transpt"/>
</dbReference>
<feature type="transmembrane region" description="Helical" evidence="10">
    <location>
        <begin position="253"/>
        <end position="275"/>
    </location>
</feature>
<keyword evidence="3" id="KW-0813">Transport</keyword>
<feature type="transmembrane region" description="Helical" evidence="10">
    <location>
        <begin position="370"/>
        <end position="391"/>
    </location>
</feature>
<evidence type="ECO:0000256" key="2">
    <source>
        <dbReference type="ARBA" id="ARBA00008807"/>
    </source>
</evidence>
<evidence type="ECO:0000313" key="11">
    <source>
        <dbReference type="EMBL" id="KAF2093564.1"/>
    </source>
</evidence>
<feature type="transmembrane region" description="Helical" evidence="10">
    <location>
        <begin position="524"/>
        <end position="544"/>
    </location>
</feature>
<evidence type="ECO:0000256" key="1">
    <source>
        <dbReference type="ARBA" id="ARBA00004141"/>
    </source>
</evidence>
<proteinExistence type="inferred from homology"/>
<keyword evidence="5" id="KW-0571">Peptide transport</keyword>
<name>A0A9P4M575_9PEZI</name>
<sequence>MPNFRRPWPVSRRDTDSVQRNAVGDEKAGADVTAVSSRESPIPSYDEQAAVAEKDLKAFSTLHRWDPNLEESKRDAIESAIGKHDAEAEVNIEHELEENSPYPEVASVVRPYDEDLPANTFRAWFLGLIFTTIGSGLNCLFSLRNPSITITSIVAQLISFPLGLGLAACLPKKQFNTFGYKWSLNPGPFNMKEHALITIMANVTFGNGVAYSTYGLEALLGFYNINLGWGFALLFTISTQMIGFGMAGIFRRFLVYPASMIWPMMLPNAALFYSLHDRTKSDPAQTGGWSISRYRWFLFVMIGSFVWYWFPGWIWQGLSVFAFITWIKPNNVVVNQLFGGFSGLSLLPISFDWTYITAYIYSPLIPPFHAIANTMIGLLVFMVLTAIGVQYSGGFYGAWLPMSDSNSYDNTQQEYNVSRILTPEYTLDIEKYKAYSPLFLSTTFAICYGLSFASIIAVIVHTGLYHWREIWYRARAAREQEDDVHMRLMKKYPEAPDWWFYVLFLFMFGMGMGTMLGYPTHMTWWSFIVAMLISGFWFVPIGMVQAITNIQIGLNVFTEFLVGYMLPGRPIAMMSFKTYGYITMAQGLYYTQDLKLGHYMKVPPRTLFWAQGIASLWGSIVQVAVIYWAFGNIDQICDLEQPNRFSCPNGRVFFNASIIWGVIGPMRMFSPGAVYAKLQWYWLIGAILPVVFYVLARKFPKSPARYLNAPVMFGSLGYIPPATPLIYATWGIVGTIFNKFIRSRKRGWWLTYNYVTSAALDSGLAISTIVIFFALYLPGATPPNWWGNNVVASTLDNAGSAIRKVLNPGETFGPPPGSW</sequence>
<evidence type="ECO:0000256" key="6">
    <source>
        <dbReference type="ARBA" id="ARBA00022927"/>
    </source>
</evidence>
<feature type="transmembrane region" description="Helical" evidence="10">
    <location>
        <begin position="680"/>
        <end position="696"/>
    </location>
</feature>
<evidence type="ECO:0000313" key="12">
    <source>
        <dbReference type="Proteomes" id="UP000799772"/>
    </source>
</evidence>
<comment type="similarity">
    <text evidence="2">Belongs to the oligopeptide OPT transporter family.</text>
</comment>
<dbReference type="Pfam" id="PF03169">
    <property type="entry name" value="OPT"/>
    <property type="match status" value="1"/>
</dbReference>
<keyword evidence="8 10" id="KW-0472">Membrane</keyword>
<feature type="transmembrane region" description="Helical" evidence="10">
    <location>
        <begin position="716"/>
        <end position="737"/>
    </location>
</feature>
<dbReference type="EMBL" id="ML978137">
    <property type="protein sequence ID" value="KAF2093564.1"/>
    <property type="molecule type" value="Genomic_DNA"/>
</dbReference>
<keyword evidence="12" id="KW-1185">Reference proteome</keyword>
<dbReference type="InterPro" id="IPR004813">
    <property type="entry name" value="OPT"/>
</dbReference>
<comment type="caution">
    <text evidence="11">The sequence shown here is derived from an EMBL/GenBank/DDBJ whole genome shotgun (WGS) entry which is preliminary data.</text>
</comment>
<dbReference type="GO" id="GO:0035673">
    <property type="term" value="F:oligopeptide transmembrane transporter activity"/>
    <property type="evidence" value="ECO:0007669"/>
    <property type="project" value="InterPro"/>
</dbReference>
<evidence type="ECO:0000256" key="7">
    <source>
        <dbReference type="ARBA" id="ARBA00022989"/>
    </source>
</evidence>
<accession>A0A9P4M575</accession>
<keyword evidence="7 10" id="KW-1133">Transmembrane helix</keyword>
<feature type="transmembrane region" description="Helical" evidence="10">
    <location>
        <begin position="607"/>
        <end position="630"/>
    </location>
</feature>
<feature type="transmembrane region" description="Helical" evidence="10">
    <location>
        <begin position="153"/>
        <end position="175"/>
    </location>
</feature>
<feature type="transmembrane region" description="Helical" evidence="10">
    <location>
        <begin position="296"/>
        <end position="316"/>
    </location>
</feature>
<dbReference type="GO" id="GO:0015031">
    <property type="term" value="P:protein transport"/>
    <property type="evidence" value="ECO:0007669"/>
    <property type="project" value="UniProtKB-KW"/>
</dbReference>
<feature type="transmembrane region" description="Helical" evidence="10">
    <location>
        <begin position="758"/>
        <end position="777"/>
    </location>
</feature>
<dbReference type="NCBIfam" id="TIGR00727">
    <property type="entry name" value="ISP4_OPT"/>
    <property type="match status" value="1"/>
</dbReference>
<feature type="region of interest" description="Disordered" evidence="9">
    <location>
        <begin position="1"/>
        <end position="46"/>
    </location>
</feature>
<dbReference type="NCBIfam" id="TIGR00728">
    <property type="entry name" value="OPT_sfam"/>
    <property type="match status" value="1"/>
</dbReference>
<feature type="transmembrane region" description="Helical" evidence="10">
    <location>
        <begin position="121"/>
        <end position="141"/>
    </location>
</feature>
<evidence type="ECO:0000256" key="10">
    <source>
        <dbReference type="SAM" id="Phobius"/>
    </source>
</evidence>
<feature type="transmembrane region" description="Helical" evidence="10">
    <location>
        <begin position="498"/>
        <end position="518"/>
    </location>
</feature>
<reference evidence="11" key="1">
    <citation type="journal article" date="2020" name="Stud. Mycol.">
        <title>101 Dothideomycetes genomes: a test case for predicting lifestyles and emergence of pathogens.</title>
        <authorList>
            <person name="Haridas S."/>
            <person name="Albert R."/>
            <person name="Binder M."/>
            <person name="Bloem J."/>
            <person name="Labutti K."/>
            <person name="Salamov A."/>
            <person name="Andreopoulos B."/>
            <person name="Baker S."/>
            <person name="Barry K."/>
            <person name="Bills G."/>
            <person name="Bluhm B."/>
            <person name="Cannon C."/>
            <person name="Castanera R."/>
            <person name="Culley D."/>
            <person name="Daum C."/>
            <person name="Ezra D."/>
            <person name="Gonzalez J."/>
            <person name="Henrissat B."/>
            <person name="Kuo A."/>
            <person name="Liang C."/>
            <person name="Lipzen A."/>
            <person name="Lutzoni F."/>
            <person name="Magnuson J."/>
            <person name="Mondo S."/>
            <person name="Nolan M."/>
            <person name="Ohm R."/>
            <person name="Pangilinan J."/>
            <person name="Park H.-J."/>
            <person name="Ramirez L."/>
            <person name="Alfaro M."/>
            <person name="Sun H."/>
            <person name="Tritt A."/>
            <person name="Yoshinaga Y."/>
            <person name="Zwiers L.-H."/>
            <person name="Turgeon B."/>
            <person name="Goodwin S."/>
            <person name="Spatafora J."/>
            <person name="Crous P."/>
            <person name="Grigoriev I."/>
        </authorList>
    </citation>
    <scope>NUCLEOTIDE SEQUENCE</scope>
    <source>
        <strain evidence="11">CBS 133067</strain>
    </source>
</reference>
<dbReference type="PANTHER" id="PTHR22601">
    <property type="entry name" value="ISP4 LIKE PROTEIN"/>
    <property type="match status" value="1"/>
</dbReference>
<gene>
    <name evidence="11" type="ORF">NA57DRAFT_47901</name>
</gene>
<feature type="transmembrane region" description="Helical" evidence="10">
    <location>
        <begin position="195"/>
        <end position="214"/>
    </location>
</feature>
<dbReference type="AlphaFoldDB" id="A0A9P4M575"/>
<keyword evidence="6" id="KW-0653">Protein transport</keyword>
<protein>
    <submittedName>
        <fullName evidence="11">Small oligopeptide transporter</fullName>
    </submittedName>
</protein>
<dbReference type="OrthoDB" id="9986677at2759"/>
<evidence type="ECO:0000256" key="8">
    <source>
        <dbReference type="ARBA" id="ARBA00023136"/>
    </source>
</evidence>
<dbReference type="Proteomes" id="UP000799772">
    <property type="component" value="Unassembled WGS sequence"/>
</dbReference>
<feature type="transmembrane region" description="Helical" evidence="10">
    <location>
        <begin position="438"/>
        <end position="465"/>
    </location>
</feature>
<evidence type="ECO:0000256" key="4">
    <source>
        <dbReference type="ARBA" id="ARBA00022692"/>
    </source>
</evidence>
<feature type="transmembrane region" description="Helical" evidence="10">
    <location>
        <begin position="226"/>
        <end position="247"/>
    </location>
</feature>
<dbReference type="GO" id="GO:0016020">
    <property type="term" value="C:membrane"/>
    <property type="evidence" value="ECO:0007669"/>
    <property type="project" value="UniProtKB-SubCell"/>
</dbReference>
<feature type="compositionally biased region" description="Basic and acidic residues" evidence="9">
    <location>
        <begin position="11"/>
        <end position="29"/>
    </location>
</feature>
<evidence type="ECO:0000256" key="3">
    <source>
        <dbReference type="ARBA" id="ARBA00022448"/>
    </source>
</evidence>